<keyword evidence="8" id="KW-1185">Reference proteome</keyword>
<reference evidence="7 8" key="1">
    <citation type="submission" date="2022-10" db="EMBL/GenBank/DDBJ databases">
        <title>Defluviimonas sp. nov., isolated from ocean surface water.</title>
        <authorList>
            <person name="He W."/>
            <person name="Wang L."/>
            <person name="Zhang D.-F."/>
        </authorList>
    </citation>
    <scope>NUCLEOTIDE SEQUENCE [LARGE SCALE GENOMIC DNA]</scope>
    <source>
        <strain evidence="7 8">WL0002</strain>
    </source>
</reference>
<name>A0ABT2ZDQ3_9RHOB</name>
<evidence type="ECO:0000256" key="1">
    <source>
        <dbReference type="ARBA" id="ARBA00022485"/>
    </source>
</evidence>
<feature type="compositionally biased region" description="Basic and acidic residues" evidence="5">
    <location>
        <begin position="634"/>
        <end position="651"/>
    </location>
</feature>
<dbReference type="EMBL" id="JAOWKY010000002">
    <property type="protein sequence ID" value="MCV2869231.1"/>
    <property type="molecule type" value="Genomic_DNA"/>
</dbReference>
<proteinExistence type="predicted"/>
<comment type="caution">
    <text evidence="7">The sequence shown here is derived from an EMBL/GenBank/DDBJ whole genome shotgun (WGS) entry which is preliminary data.</text>
</comment>
<dbReference type="Gene3D" id="3.30.70.20">
    <property type="match status" value="2"/>
</dbReference>
<feature type="domain" description="4Fe-4S ferredoxin-type" evidence="6">
    <location>
        <begin position="494"/>
        <end position="523"/>
    </location>
</feature>
<dbReference type="RefSeq" id="WP_263734882.1">
    <property type="nucleotide sequence ID" value="NZ_JAOWKY010000002.1"/>
</dbReference>
<dbReference type="SUPFAM" id="SSF54862">
    <property type="entry name" value="4Fe-4S ferredoxins"/>
    <property type="match status" value="1"/>
</dbReference>
<dbReference type="PROSITE" id="PS51379">
    <property type="entry name" value="4FE4S_FER_2"/>
    <property type="match status" value="3"/>
</dbReference>
<dbReference type="InterPro" id="IPR017896">
    <property type="entry name" value="4Fe4S_Fe-S-bd"/>
</dbReference>
<dbReference type="PROSITE" id="PS00198">
    <property type="entry name" value="4FE4S_FER_1"/>
    <property type="match status" value="3"/>
</dbReference>
<dbReference type="InterPro" id="IPR050572">
    <property type="entry name" value="Fe-S_Ferredoxin"/>
</dbReference>
<accession>A0ABT2ZDQ3</accession>
<organism evidence="7 8">
    <name type="scientific">Albidovulum marisflavi</name>
    <dbReference type="NCBI Taxonomy" id="2984159"/>
    <lineage>
        <taxon>Bacteria</taxon>
        <taxon>Pseudomonadati</taxon>
        <taxon>Pseudomonadota</taxon>
        <taxon>Alphaproteobacteria</taxon>
        <taxon>Rhodobacterales</taxon>
        <taxon>Paracoccaceae</taxon>
        <taxon>Albidovulum</taxon>
    </lineage>
</organism>
<keyword evidence="1" id="KW-0004">4Fe-4S</keyword>
<evidence type="ECO:0000256" key="3">
    <source>
        <dbReference type="ARBA" id="ARBA00023004"/>
    </source>
</evidence>
<feature type="domain" description="4Fe-4S ferredoxin-type" evidence="6">
    <location>
        <begin position="295"/>
        <end position="324"/>
    </location>
</feature>
<evidence type="ECO:0000256" key="4">
    <source>
        <dbReference type="ARBA" id="ARBA00023014"/>
    </source>
</evidence>
<dbReference type="PANTHER" id="PTHR43687">
    <property type="entry name" value="ADENYLYLSULFATE REDUCTASE, BETA SUBUNIT"/>
    <property type="match status" value="1"/>
</dbReference>
<evidence type="ECO:0000256" key="2">
    <source>
        <dbReference type="ARBA" id="ARBA00022723"/>
    </source>
</evidence>
<evidence type="ECO:0000313" key="8">
    <source>
        <dbReference type="Proteomes" id="UP001652542"/>
    </source>
</evidence>
<dbReference type="PANTHER" id="PTHR43687:SF4">
    <property type="entry name" value="BLR5484 PROTEIN"/>
    <property type="match status" value="1"/>
</dbReference>
<keyword evidence="3" id="KW-0408">Iron</keyword>
<keyword evidence="4" id="KW-0411">Iron-sulfur</keyword>
<evidence type="ECO:0000313" key="7">
    <source>
        <dbReference type="EMBL" id="MCV2869231.1"/>
    </source>
</evidence>
<feature type="region of interest" description="Disordered" evidence="5">
    <location>
        <begin position="625"/>
        <end position="651"/>
    </location>
</feature>
<feature type="domain" description="4Fe-4S ferredoxin-type" evidence="6">
    <location>
        <begin position="525"/>
        <end position="554"/>
    </location>
</feature>
<dbReference type="Pfam" id="PF12838">
    <property type="entry name" value="Fer4_7"/>
    <property type="match status" value="1"/>
</dbReference>
<protein>
    <submittedName>
        <fullName evidence="7">4Fe-4S binding protein</fullName>
    </submittedName>
</protein>
<dbReference type="InterPro" id="IPR017900">
    <property type="entry name" value="4Fe4S_Fe_S_CS"/>
</dbReference>
<dbReference type="Proteomes" id="UP001652542">
    <property type="component" value="Unassembled WGS sequence"/>
</dbReference>
<gene>
    <name evidence="7" type="ORF">OEW28_11390</name>
</gene>
<evidence type="ECO:0000259" key="6">
    <source>
        <dbReference type="PROSITE" id="PS51379"/>
    </source>
</evidence>
<dbReference type="Pfam" id="PF13237">
    <property type="entry name" value="Fer4_10"/>
    <property type="match status" value="1"/>
</dbReference>
<evidence type="ECO:0000256" key="5">
    <source>
        <dbReference type="SAM" id="MobiDB-lite"/>
    </source>
</evidence>
<keyword evidence="2" id="KW-0479">Metal-binding</keyword>
<sequence length="651" mass="68932">MTKSVLLCDCLGSQSVDGKAIEKATGLACSRVHSALCTREIDLAAKAMAEGEVIIACGQEMQRFSELAADLGCSPPDCVDIRDRAGWSDHDGTTPKMAALLAMSRVAVSPARTMDVESEGSCLIIGGGDCAFQAADRLAGSLAVTVLLTEPCDIPPIRAYEVASGRIRSATGSLGHFVLTLDAVRQLEPGGRGAPALGEARDGAETRCDVVLDLSGNAPLFPAWRKRDGYLRADPGDPAAVASAVFEAAQHQGTFEKTVHVRMEEHLCAHSRAGKTGCTRCLDNCPTGAITPAGDHVSVDPLICAGCGACSSLCPSGAINYDAPPVGDVLRQVRVLAETYGKAGGTAPRLLVHDAEHGLPMIALAARFGRGLPADVLPLEVAALTGFGHAEILAAVAMGFVSVDVLAGPRTERPVLEREIELARAMGADGRIRLLDLNDPDALSDALYDQPRQAPASAPILPMGSRRQIARLAARTLLSDATEPVALPDGAPYGAVVVDTDACTLCLSCASLCPSGALLDNPDKPQLRFQEDACLQCGLCATICPERAITLVPRFDPSDAALTQKVMHEEEPFECIECGKPFGVRSTIEKIMDKLAGKHPMFMETDAGRLMQMCDDCRVRAHYHGTSNPMQLGERPRPRTTDDYLSKRRDH</sequence>